<keyword evidence="2" id="KW-0472">Membrane</keyword>
<reference evidence="3" key="1">
    <citation type="submission" date="2019-09" db="EMBL/GenBank/DDBJ databases">
        <authorList>
            <person name="Li J."/>
        </authorList>
    </citation>
    <scope>NUCLEOTIDE SEQUENCE [LARGE SCALE GENOMIC DNA]</scope>
    <source>
        <strain evidence="3">JCM 14732</strain>
    </source>
</reference>
<organism evidence="3 4">
    <name type="scientific">Aeromicrobium ginsengisoli</name>
    <dbReference type="NCBI Taxonomy" id="363867"/>
    <lineage>
        <taxon>Bacteria</taxon>
        <taxon>Bacillati</taxon>
        <taxon>Actinomycetota</taxon>
        <taxon>Actinomycetes</taxon>
        <taxon>Propionibacteriales</taxon>
        <taxon>Nocardioidaceae</taxon>
        <taxon>Aeromicrobium</taxon>
    </lineage>
</organism>
<feature type="region of interest" description="Disordered" evidence="1">
    <location>
        <begin position="1"/>
        <end position="25"/>
    </location>
</feature>
<feature type="transmembrane region" description="Helical" evidence="2">
    <location>
        <begin position="68"/>
        <end position="88"/>
    </location>
</feature>
<keyword evidence="4" id="KW-1185">Reference proteome</keyword>
<proteinExistence type="predicted"/>
<evidence type="ECO:0000313" key="4">
    <source>
        <dbReference type="Proteomes" id="UP000380867"/>
    </source>
</evidence>
<keyword evidence="2" id="KW-0812">Transmembrane</keyword>
<sequence length="100" mass="10841">MASNEPLEPQRRSDDGDTRDLGDLKVSTGSQSAYLTIEMILYVLAVLGVFITSAIIDEDGPGPGFSAAQAWFYVTLLTVGFLVSRGLAKINWRGGNNRTF</sequence>
<keyword evidence="2" id="KW-1133">Transmembrane helix</keyword>
<accession>A0A5M4FHA1</accession>
<gene>
    <name evidence="3" type="ORF">ESP70_012575</name>
</gene>
<comment type="caution">
    <text evidence="3">The sequence shown here is derived from an EMBL/GenBank/DDBJ whole genome shotgun (WGS) entry which is preliminary data.</text>
</comment>
<dbReference type="OrthoDB" id="3698132at2"/>
<dbReference type="Proteomes" id="UP000380867">
    <property type="component" value="Unassembled WGS sequence"/>
</dbReference>
<dbReference type="EMBL" id="SDPQ02000002">
    <property type="protein sequence ID" value="KAA1398153.1"/>
    <property type="molecule type" value="Genomic_DNA"/>
</dbReference>
<dbReference type="AlphaFoldDB" id="A0A5M4FHA1"/>
<feature type="compositionally biased region" description="Basic and acidic residues" evidence="1">
    <location>
        <begin position="8"/>
        <end position="23"/>
    </location>
</feature>
<feature type="transmembrane region" description="Helical" evidence="2">
    <location>
        <begin position="33"/>
        <end position="56"/>
    </location>
</feature>
<evidence type="ECO:0000256" key="2">
    <source>
        <dbReference type="SAM" id="Phobius"/>
    </source>
</evidence>
<evidence type="ECO:0000313" key="3">
    <source>
        <dbReference type="EMBL" id="KAA1398153.1"/>
    </source>
</evidence>
<dbReference type="RefSeq" id="WP_149689583.1">
    <property type="nucleotide sequence ID" value="NZ_SDPQ02000002.1"/>
</dbReference>
<evidence type="ECO:0000256" key="1">
    <source>
        <dbReference type="SAM" id="MobiDB-lite"/>
    </source>
</evidence>
<protein>
    <submittedName>
        <fullName evidence="3">Uncharacterized protein</fullName>
    </submittedName>
</protein>
<name>A0A5M4FHA1_9ACTN</name>